<dbReference type="SMART" id="SM00428">
    <property type="entry name" value="H3"/>
    <property type="match status" value="1"/>
</dbReference>
<sequence length="287" mass="33561">MRKGNMLRFTDSFFMILFLQYPSLSFCYFITVFSIFLLCTLFFLFFFLQSNLLFLLSFLQYLFLPLLFFLYFSPSPTLTYLQYPLFMFVFNVLVMDTGFARFQRVLVFFFSKSLYFVVLLFYSISSSLISQIICHFFRKQEKMARTKQTARKTNAKPTPSIPAVVRAANKALVLASARKAAPVTLGTMRPVRFRPGTIALREIRRYQKSTDFLIRKAQFQRLIKQIVQDLNVEFRFQSAGIEALRCGAEGYLVELFADTNLCAIHAKRITIMPKDIQLARRIRGEKF</sequence>
<evidence type="ECO:0000256" key="4">
    <source>
        <dbReference type="ARBA" id="ARBA00010343"/>
    </source>
</evidence>
<evidence type="ECO:0000256" key="8">
    <source>
        <dbReference type="ARBA" id="ARBA00022990"/>
    </source>
</evidence>
<feature type="transmembrane region" description="Helical" evidence="12">
    <location>
        <begin position="83"/>
        <end position="102"/>
    </location>
</feature>
<dbReference type="GO" id="GO:0000786">
    <property type="term" value="C:nucleosome"/>
    <property type="evidence" value="ECO:0007669"/>
    <property type="project" value="UniProtKB-KW"/>
</dbReference>
<evidence type="ECO:0000256" key="12">
    <source>
        <dbReference type="SAM" id="Phobius"/>
    </source>
</evidence>
<evidence type="ECO:0000256" key="1">
    <source>
        <dbReference type="ARBA" id="ARBA00002001"/>
    </source>
</evidence>
<keyword evidence="12" id="KW-0472">Membrane</keyword>
<gene>
    <name evidence="14" type="ORF">CRE_09734</name>
</gene>
<feature type="transmembrane region" description="Helical" evidence="12">
    <location>
        <begin position="21"/>
        <end position="46"/>
    </location>
</feature>
<evidence type="ECO:0000256" key="7">
    <source>
        <dbReference type="ARBA" id="ARBA00022481"/>
    </source>
</evidence>
<dbReference type="OrthoDB" id="4025405at2759"/>
<keyword evidence="12" id="KW-0812">Transmembrane</keyword>
<evidence type="ECO:0000259" key="13">
    <source>
        <dbReference type="Pfam" id="PF00125"/>
    </source>
</evidence>
<accession>E3N4X2</accession>
<dbReference type="AlphaFoldDB" id="E3N4X2"/>
<dbReference type="GO" id="GO:0046982">
    <property type="term" value="F:protein heterodimerization activity"/>
    <property type="evidence" value="ECO:0007669"/>
    <property type="project" value="InterPro"/>
</dbReference>
<dbReference type="CTD" id="9823790"/>
<evidence type="ECO:0000256" key="11">
    <source>
        <dbReference type="ARBA" id="ARBA00023269"/>
    </source>
</evidence>
<evidence type="ECO:0000256" key="9">
    <source>
        <dbReference type="ARBA" id="ARBA00023125"/>
    </source>
</evidence>
<dbReference type="RefSeq" id="XP_003096542.2">
    <property type="nucleotide sequence ID" value="XM_003096494.2"/>
</dbReference>
<keyword evidence="11" id="KW-0544">Nucleosome core</keyword>
<dbReference type="InParanoid" id="E3N4X2"/>
<evidence type="ECO:0000256" key="6">
    <source>
        <dbReference type="ARBA" id="ARBA00022454"/>
    </source>
</evidence>
<feature type="transmembrane region" description="Helical" evidence="12">
    <location>
        <begin position="52"/>
        <end position="71"/>
    </location>
</feature>
<dbReference type="SUPFAM" id="SSF47113">
    <property type="entry name" value="Histone-fold"/>
    <property type="match status" value="1"/>
</dbReference>
<reference evidence="14" key="1">
    <citation type="submission" date="2007-07" db="EMBL/GenBank/DDBJ databases">
        <title>PCAP assembly of the Caenorhabditis remanei genome.</title>
        <authorList>
            <consortium name="The Caenorhabditis remanei Sequencing Consortium"/>
            <person name="Wilson R.K."/>
        </authorList>
    </citation>
    <scope>NUCLEOTIDE SEQUENCE [LARGE SCALE GENOMIC DNA]</scope>
    <source>
        <strain evidence="14">PB4641</strain>
    </source>
</reference>
<keyword evidence="15" id="KW-1185">Reference proteome</keyword>
<dbReference type="InterPro" id="IPR007125">
    <property type="entry name" value="H2A/H2B/H3"/>
</dbReference>
<dbReference type="EMBL" id="DS268529">
    <property type="protein sequence ID" value="EFO86944.1"/>
    <property type="molecule type" value="Genomic_DNA"/>
</dbReference>
<evidence type="ECO:0000256" key="2">
    <source>
        <dbReference type="ARBA" id="ARBA00004123"/>
    </source>
</evidence>
<dbReference type="GO" id="GO:0030527">
    <property type="term" value="F:structural constituent of chromatin"/>
    <property type="evidence" value="ECO:0007669"/>
    <property type="project" value="InterPro"/>
</dbReference>
<evidence type="ECO:0000256" key="10">
    <source>
        <dbReference type="ARBA" id="ARBA00023242"/>
    </source>
</evidence>
<proteinExistence type="inferred from homology"/>
<protein>
    <recommendedName>
        <fullName evidence="13">Core Histone H2A/H2B/H3 domain-containing protein</fullName>
    </recommendedName>
</protein>
<dbReference type="GO" id="GO:0005634">
    <property type="term" value="C:nucleus"/>
    <property type="evidence" value="ECO:0007669"/>
    <property type="project" value="UniProtKB-SubCell"/>
</dbReference>
<dbReference type="STRING" id="31234.E3N4X2"/>
<keyword evidence="6" id="KW-0158">Chromosome</keyword>
<name>E3N4X2_CAERE</name>
<dbReference type="PANTHER" id="PTHR11426">
    <property type="entry name" value="HISTONE H3"/>
    <property type="match status" value="1"/>
</dbReference>
<dbReference type="Pfam" id="PF00125">
    <property type="entry name" value="Histone"/>
    <property type="match status" value="1"/>
</dbReference>
<dbReference type="Gene3D" id="1.10.20.10">
    <property type="entry name" value="Histone, subunit A"/>
    <property type="match status" value="1"/>
</dbReference>
<comment type="subcellular location">
    <subcellularLocation>
        <location evidence="3">Chromosome</location>
    </subcellularLocation>
    <subcellularLocation>
        <location evidence="2">Nucleus</location>
    </subcellularLocation>
</comment>
<dbReference type="PRINTS" id="PR00622">
    <property type="entry name" value="HISTONEH3"/>
</dbReference>
<comment type="function">
    <text evidence="1">Core component of nucleosome. Nucleosomes wrap and compact DNA into chromatin, limiting DNA accessibility to the cellular machineries which require DNA as a template. Histones thereby play a central role in transcription regulation, DNA repair, DNA replication and chromosomal stability. DNA accessibility is regulated via a complex set of post-translational modifications of histones, also called histone code, and nucleosome remodeling.</text>
</comment>
<evidence type="ECO:0000256" key="5">
    <source>
        <dbReference type="ARBA" id="ARBA00011538"/>
    </source>
</evidence>
<organism evidence="15">
    <name type="scientific">Caenorhabditis remanei</name>
    <name type="common">Caenorhabditis vulgaris</name>
    <dbReference type="NCBI Taxonomy" id="31234"/>
    <lineage>
        <taxon>Eukaryota</taxon>
        <taxon>Metazoa</taxon>
        <taxon>Ecdysozoa</taxon>
        <taxon>Nematoda</taxon>
        <taxon>Chromadorea</taxon>
        <taxon>Rhabditida</taxon>
        <taxon>Rhabditina</taxon>
        <taxon>Rhabditomorpha</taxon>
        <taxon>Rhabditoidea</taxon>
        <taxon>Rhabditidae</taxon>
        <taxon>Peloderinae</taxon>
        <taxon>Caenorhabditis</taxon>
    </lineage>
</organism>
<keyword evidence="10" id="KW-0539">Nucleus</keyword>
<dbReference type="FunFam" id="1.10.20.10:FF:000096">
    <property type="entry name" value="Histone H3"/>
    <property type="match status" value="1"/>
</dbReference>
<comment type="similarity">
    <text evidence="4">Belongs to the histone H3 family.</text>
</comment>
<comment type="subunit">
    <text evidence="5">The nucleosome is a histone octamer containing two molecules each of H2A, H2B, H3 and H4 assembled in one H3-H4 heterotetramer and two H2A-H2B heterodimers. The octamer wraps approximately 147 bp of DNA.</text>
</comment>
<dbReference type="GO" id="GO:0003677">
    <property type="term" value="F:DNA binding"/>
    <property type="evidence" value="ECO:0007669"/>
    <property type="project" value="UniProtKB-KW"/>
</dbReference>
<feature type="domain" description="Core Histone H2A/H2B/H3" evidence="13">
    <location>
        <begin position="195"/>
        <end position="282"/>
    </location>
</feature>
<dbReference type="InterPro" id="IPR000164">
    <property type="entry name" value="Histone_H3/CENP-A"/>
</dbReference>
<dbReference type="GeneID" id="9823790"/>
<dbReference type="HOGENOM" id="CLU_970572_0_0_1"/>
<keyword evidence="12" id="KW-1133">Transmembrane helix</keyword>
<dbReference type="CDD" id="cd22911">
    <property type="entry name" value="HFD_H3"/>
    <property type="match status" value="1"/>
</dbReference>
<dbReference type="KEGG" id="crq:GCK72_022517"/>
<dbReference type="eggNOG" id="KOG1745">
    <property type="taxonomic scope" value="Eukaryota"/>
</dbReference>
<keyword evidence="8" id="KW-0007">Acetylation</keyword>
<keyword evidence="9" id="KW-0238">DNA-binding</keyword>
<dbReference type="Proteomes" id="UP000008281">
    <property type="component" value="Unassembled WGS sequence"/>
</dbReference>
<evidence type="ECO:0000313" key="15">
    <source>
        <dbReference type="Proteomes" id="UP000008281"/>
    </source>
</evidence>
<feature type="transmembrane region" description="Helical" evidence="12">
    <location>
        <begin position="114"/>
        <end position="137"/>
    </location>
</feature>
<keyword evidence="7" id="KW-0488">Methylation</keyword>
<evidence type="ECO:0000256" key="3">
    <source>
        <dbReference type="ARBA" id="ARBA00004286"/>
    </source>
</evidence>
<evidence type="ECO:0000313" key="14">
    <source>
        <dbReference type="EMBL" id="EFO86944.1"/>
    </source>
</evidence>
<dbReference type="InterPro" id="IPR009072">
    <property type="entry name" value="Histone-fold"/>
</dbReference>